<dbReference type="KEGG" id="gps:C427_1270"/>
<dbReference type="eggNOG" id="COG2133">
    <property type="taxonomic scope" value="Bacteria"/>
</dbReference>
<feature type="domain" description="Glucose/Sorbosone dehydrogenase" evidence="2">
    <location>
        <begin position="40"/>
        <end position="369"/>
    </location>
</feature>
<evidence type="ECO:0000313" key="3">
    <source>
        <dbReference type="EMBL" id="AGH43379.1"/>
    </source>
</evidence>
<dbReference type="InterPro" id="IPR012938">
    <property type="entry name" value="Glc/Sorbosone_DH"/>
</dbReference>
<dbReference type="EMBL" id="CP003837">
    <property type="protein sequence ID" value="AGH43379.1"/>
    <property type="molecule type" value="Genomic_DNA"/>
</dbReference>
<proteinExistence type="predicted"/>
<feature type="signal peptide" evidence="1">
    <location>
        <begin position="1"/>
        <end position="22"/>
    </location>
</feature>
<keyword evidence="1" id="KW-0732">Signal</keyword>
<name>K6ZIM3_9ALTE</name>
<evidence type="ECO:0000313" key="4">
    <source>
        <dbReference type="Proteomes" id="UP000011864"/>
    </source>
</evidence>
<dbReference type="AlphaFoldDB" id="K6ZIM3"/>
<dbReference type="Proteomes" id="UP000011864">
    <property type="component" value="Chromosome"/>
</dbReference>
<dbReference type="InterPro" id="IPR011042">
    <property type="entry name" value="6-blade_b-propeller_TolB-like"/>
</dbReference>
<protein>
    <recommendedName>
        <fullName evidence="2">Glucose/Sorbosone dehydrogenase domain-containing protein</fullName>
    </recommendedName>
</protein>
<dbReference type="Pfam" id="PF07995">
    <property type="entry name" value="GSDH"/>
    <property type="match status" value="1"/>
</dbReference>
<gene>
    <name evidence="3" type="ORF">C427_1270</name>
</gene>
<dbReference type="PATRIC" id="fig|1129794.4.peg.1261"/>
<accession>K6ZIM3</accession>
<evidence type="ECO:0000256" key="1">
    <source>
        <dbReference type="SAM" id="SignalP"/>
    </source>
</evidence>
<evidence type="ECO:0000259" key="2">
    <source>
        <dbReference type="Pfam" id="PF07995"/>
    </source>
</evidence>
<dbReference type="Gene3D" id="2.120.10.30">
    <property type="entry name" value="TolB, C-terminal domain"/>
    <property type="match status" value="1"/>
</dbReference>
<dbReference type="PROSITE" id="PS51257">
    <property type="entry name" value="PROKAR_LIPOPROTEIN"/>
    <property type="match status" value="1"/>
</dbReference>
<reference evidence="3 4" key="1">
    <citation type="journal article" date="2013" name="Genome Announc.">
        <title>Complete Genome Sequence of Glaciecola psychrophila Strain 170T.</title>
        <authorList>
            <person name="Yin J."/>
            <person name="Chen J."/>
            <person name="Liu G."/>
            <person name="Yu Y."/>
            <person name="Song L."/>
            <person name="Wang X."/>
            <person name="Qu X."/>
        </authorList>
    </citation>
    <scope>NUCLEOTIDE SEQUENCE [LARGE SCALE GENOMIC DNA]</scope>
    <source>
        <strain evidence="3 4">170</strain>
    </source>
</reference>
<keyword evidence="4" id="KW-1185">Reference proteome</keyword>
<dbReference type="OrthoDB" id="9770043at2"/>
<organism evidence="3 4">
    <name type="scientific">Paraglaciecola psychrophila 170</name>
    <dbReference type="NCBI Taxonomy" id="1129794"/>
    <lineage>
        <taxon>Bacteria</taxon>
        <taxon>Pseudomonadati</taxon>
        <taxon>Pseudomonadota</taxon>
        <taxon>Gammaproteobacteria</taxon>
        <taxon>Alteromonadales</taxon>
        <taxon>Alteromonadaceae</taxon>
        <taxon>Paraglaciecola</taxon>
    </lineage>
</organism>
<dbReference type="HOGENOM" id="CLU_012253_1_1_6"/>
<feature type="chain" id="PRO_5003898437" description="Glucose/Sorbosone dehydrogenase domain-containing protein" evidence="1">
    <location>
        <begin position="23"/>
        <end position="376"/>
    </location>
</feature>
<dbReference type="PANTHER" id="PTHR19328:SF75">
    <property type="entry name" value="ALDOSE SUGAR DEHYDROGENASE YLII"/>
    <property type="match status" value="1"/>
</dbReference>
<sequence>MLYRVFIFGLLILLSCNSHLSAAQQAPFPSYTIQEVASGLNFPWSLAFLPDGSLLVTERTGKLARISHDKVSAPITGLPTDIYVKGQGGLLEVVLHPNFASNNWVYISYATGNDDQNALRVMRAKLIGNKLVEQQVVFTVTPFKSTPVHFAGRMAFLPDNTLLITSGDGFDYREDAQRLNSLLVKIIRINDDGSVPTNNPFVTENPDSPSNYVFSYGHRNHQGLLFDSKRNVIFSNEHGPDGGDELNIIQAGVNYGWPVITQGLDYIGSRISPFTEYPNMQQPRLDWTPSIAPSGMAVHQGHLFSELNGDLLVSVLKFKEVRWLHMDGLNVVGQTSLFKELEQRVRDVRVHPDGSIYILTDSENGKVLRIIPSEDI</sequence>
<dbReference type="RefSeq" id="WP_007634645.1">
    <property type="nucleotide sequence ID" value="NC_020514.1"/>
</dbReference>
<dbReference type="InterPro" id="IPR011041">
    <property type="entry name" value="Quinoprot_gluc/sorb_DH_b-prop"/>
</dbReference>
<dbReference type="SUPFAM" id="SSF50952">
    <property type="entry name" value="Soluble quinoprotein glucose dehydrogenase"/>
    <property type="match status" value="1"/>
</dbReference>
<dbReference type="PANTHER" id="PTHR19328">
    <property type="entry name" value="HEDGEHOG-INTERACTING PROTEIN"/>
    <property type="match status" value="1"/>
</dbReference>